<evidence type="ECO:0000313" key="2">
    <source>
        <dbReference type="EMBL" id="KAK9685440.1"/>
    </source>
</evidence>
<dbReference type="EMBL" id="JASPKY010000777">
    <property type="protein sequence ID" value="KAK9685440.1"/>
    <property type="molecule type" value="Genomic_DNA"/>
</dbReference>
<feature type="region of interest" description="Disordered" evidence="1">
    <location>
        <begin position="178"/>
        <end position="239"/>
    </location>
</feature>
<gene>
    <name evidence="2" type="ORF">QE152_g38049</name>
</gene>
<protein>
    <submittedName>
        <fullName evidence="2">Uncharacterized protein</fullName>
    </submittedName>
</protein>
<accession>A0AAW1I8D5</accession>
<sequence>MHKSNVNVHLRFNKFSSNVSCFILSKITDVLPKCKLNVSRLTIPDKLKLVDPNSSDTPTPLVSRPSPGLDDLTDEEIIRQIKNLQRLLEKGNKNKNKSSQRNLFKDSSPSDNGFPPGSSPVNMDTSYCTTASVVRAVHAGPGRKRKGSSSSSVLSPARRIKVTVQINYVQPVIDRPLTDSFPLLRGNSKTNSEQPTQGNPPVDRTSNVQAPIDTLSGSQVRRFPGLPPPSQRAQPNIRE</sequence>
<comment type="caution">
    <text evidence="2">The sequence shown here is derived from an EMBL/GenBank/DDBJ whole genome shotgun (WGS) entry which is preliminary data.</text>
</comment>
<dbReference type="AlphaFoldDB" id="A0AAW1I8D5"/>
<feature type="region of interest" description="Disordered" evidence="1">
    <location>
        <begin position="48"/>
        <end position="73"/>
    </location>
</feature>
<keyword evidence="3" id="KW-1185">Reference proteome</keyword>
<proteinExistence type="predicted"/>
<evidence type="ECO:0000256" key="1">
    <source>
        <dbReference type="SAM" id="MobiDB-lite"/>
    </source>
</evidence>
<feature type="region of interest" description="Disordered" evidence="1">
    <location>
        <begin position="89"/>
        <end position="125"/>
    </location>
</feature>
<feature type="compositionally biased region" description="Polar residues" evidence="1">
    <location>
        <begin position="99"/>
        <end position="111"/>
    </location>
</feature>
<organism evidence="2 3">
    <name type="scientific">Popillia japonica</name>
    <name type="common">Japanese beetle</name>
    <dbReference type="NCBI Taxonomy" id="7064"/>
    <lineage>
        <taxon>Eukaryota</taxon>
        <taxon>Metazoa</taxon>
        <taxon>Ecdysozoa</taxon>
        <taxon>Arthropoda</taxon>
        <taxon>Hexapoda</taxon>
        <taxon>Insecta</taxon>
        <taxon>Pterygota</taxon>
        <taxon>Neoptera</taxon>
        <taxon>Endopterygota</taxon>
        <taxon>Coleoptera</taxon>
        <taxon>Polyphaga</taxon>
        <taxon>Scarabaeiformia</taxon>
        <taxon>Scarabaeidae</taxon>
        <taxon>Rutelinae</taxon>
        <taxon>Popillia</taxon>
    </lineage>
</organism>
<name>A0AAW1I8D5_POPJA</name>
<evidence type="ECO:0000313" key="3">
    <source>
        <dbReference type="Proteomes" id="UP001458880"/>
    </source>
</evidence>
<feature type="compositionally biased region" description="Polar residues" evidence="1">
    <location>
        <begin position="187"/>
        <end position="219"/>
    </location>
</feature>
<dbReference type="Proteomes" id="UP001458880">
    <property type="component" value="Unassembled WGS sequence"/>
</dbReference>
<reference evidence="2 3" key="1">
    <citation type="journal article" date="2024" name="BMC Genomics">
        <title>De novo assembly and annotation of Popillia japonica's genome with initial clues to its potential as an invasive pest.</title>
        <authorList>
            <person name="Cucini C."/>
            <person name="Boschi S."/>
            <person name="Funari R."/>
            <person name="Cardaioli E."/>
            <person name="Iannotti N."/>
            <person name="Marturano G."/>
            <person name="Paoli F."/>
            <person name="Bruttini M."/>
            <person name="Carapelli A."/>
            <person name="Frati F."/>
            <person name="Nardi F."/>
        </authorList>
    </citation>
    <scope>NUCLEOTIDE SEQUENCE [LARGE SCALE GENOMIC DNA]</scope>
    <source>
        <strain evidence="2">DMR45628</strain>
    </source>
</reference>